<dbReference type="InterPro" id="IPR016032">
    <property type="entry name" value="Sig_transdc_resp-reg_C-effctor"/>
</dbReference>
<keyword evidence="4" id="KW-0812">Transmembrane</keyword>
<dbReference type="PROSITE" id="PS50043">
    <property type="entry name" value="HTH_LUXR_2"/>
    <property type="match status" value="1"/>
</dbReference>
<evidence type="ECO:0000256" key="4">
    <source>
        <dbReference type="SAM" id="Phobius"/>
    </source>
</evidence>
<comment type="caution">
    <text evidence="6">The sequence shown here is derived from an EMBL/GenBank/DDBJ whole genome shotgun (WGS) entry which is preliminary data.</text>
</comment>
<feature type="domain" description="HTH luxR-type" evidence="5">
    <location>
        <begin position="69"/>
        <end position="134"/>
    </location>
</feature>
<evidence type="ECO:0000313" key="7">
    <source>
        <dbReference type="Proteomes" id="UP000541583"/>
    </source>
</evidence>
<name>A0ABR6PG81_9SPHI</name>
<evidence type="ECO:0000313" key="6">
    <source>
        <dbReference type="EMBL" id="MBB6108773.1"/>
    </source>
</evidence>
<dbReference type="PRINTS" id="PR00038">
    <property type="entry name" value="HTHLUXR"/>
</dbReference>
<protein>
    <submittedName>
        <fullName evidence="6">DNA-binding CsgD family transcriptional regulator</fullName>
    </submittedName>
</protein>
<dbReference type="RefSeq" id="WP_076371951.1">
    <property type="nucleotide sequence ID" value="NZ_FTMG01000003.1"/>
</dbReference>
<organism evidence="6 7">
    <name type="scientific">Mucilaginibacter lappiensis</name>
    <dbReference type="NCBI Taxonomy" id="354630"/>
    <lineage>
        <taxon>Bacteria</taxon>
        <taxon>Pseudomonadati</taxon>
        <taxon>Bacteroidota</taxon>
        <taxon>Sphingobacteriia</taxon>
        <taxon>Sphingobacteriales</taxon>
        <taxon>Sphingobacteriaceae</taxon>
        <taxon>Mucilaginibacter</taxon>
    </lineage>
</organism>
<accession>A0ABR6PG81</accession>
<keyword evidence="1" id="KW-0805">Transcription regulation</keyword>
<keyword evidence="7" id="KW-1185">Reference proteome</keyword>
<proteinExistence type="predicted"/>
<evidence type="ECO:0000256" key="1">
    <source>
        <dbReference type="ARBA" id="ARBA00023015"/>
    </source>
</evidence>
<keyword evidence="2 6" id="KW-0238">DNA-binding</keyword>
<dbReference type="PANTHER" id="PTHR44688">
    <property type="entry name" value="DNA-BINDING TRANSCRIPTIONAL ACTIVATOR DEVR_DOSR"/>
    <property type="match status" value="1"/>
</dbReference>
<keyword evidence="3" id="KW-0804">Transcription</keyword>
<dbReference type="Gene3D" id="1.10.10.10">
    <property type="entry name" value="Winged helix-like DNA-binding domain superfamily/Winged helix DNA-binding domain"/>
    <property type="match status" value="1"/>
</dbReference>
<evidence type="ECO:0000256" key="3">
    <source>
        <dbReference type="ARBA" id="ARBA00023163"/>
    </source>
</evidence>
<gene>
    <name evidence="6" type="ORF">HDF23_001516</name>
</gene>
<dbReference type="Pfam" id="PF00196">
    <property type="entry name" value="GerE"/>
    <property type="match status" value="1"/>
</dbReference>
<dbReference type="Proteomes" id="UP000541583">
    <property type="component" value="Unassembled WGS sequence"/>
</dbReference>
<dbReference type="SUPFAM" id="SSF46894">
    <property type="entry name" value="C-terminal effector domain of the bipartite response regulators"/>
    <property type="match status" value="1"/>
</dbReference>
<feature type="transmembrane region" description="Helical" evidence="4">
    <location>
        <begin position="39"/>
        <end position="56"/>
    </location>
</feature>
<evidence type="ECO:0000256" key="2">
    <source>
        <dbReference type="ARBA" id="ARBA00023125"/>
    </source>
</evidence>
<reference evidence="6 7" key="1">
    <citation type="submission" date="2020-08" db="EMBL/GenBank/DDBJ databases">
        <title>Genomic Encyclopedia of Type Strains, Phase IV (KMG-V): Genome sequencing to study the core and pangenomes of soil and plant-associated prokaryotes.</title>
        <authorList>
            <person name="Whitman W."/>
        </authorList>
    </citation>
    <scope>NUCLEOTIDE SEQUENCE [LARGE SCALE GENOMIC DNA]</scope>
    <source>
        <strain evidence="6 7">ANJLi2</strain>
    </source>
</reference>
<evidence type="ECO:0000259" key="5">
    <source>
        <dbReference type="PROSITE" id="PS50043"/>
    </source>
</evidence>
<dbReference type="GO" id="GO:0003677">
    <property type="term" value="F:DNA binding"/>
    <property type="evidence" value="ECO:0007669"/>
    <property type="project" value="UniProtKB-KW"/>
</dbReference>
<dbReference type="CDD" id="cd06170">
    <property type="entry name" value="LuxR_C_like"/>
    <property type="match status" value="1"/>
</dbReference>
<dbReference type="InterPro" id="IPR000792">
    <property type="entry name" value="Tscrpt_reg_LuxR_C"/>
</dbReference>
<dbReference type="EMBL" id="JACHCB010000003">
    <property type="protein sequence ID" value="MBB6108773.1"/>
    <property type="molecule type" value="Genomic_DNA"/>
</dbReference>
<keyword evidence="4" id="KW-1133">Transmembrane helix</keyword>
<sequence>MTKPLLKISIGIGLITAVVILLYEFTNLLLVYHYFKYEYYLAGIAIAALVTGVILTNRYHQQQTADLTNSNPLEILTAKELHILELIASGKSNKEIASANYIEISTVKTHINNMFFKLNVKNRKDAAKIYHQYLENQKSTLSPPARI</sequence>
<feature type="transmembrane region" description="Helical" evidence="4">
    <location>
        <begin position="12"/>
        <end position="33"/>
    </location>
</feature>
<dbReference type="PANTHER" id="PTHR44688:SF16">
    <property type="entry name" value="DNA-BINDING TRANSCRIPTIONAL ACTIVATOR DEVR_DOSR"/>
    <property type="match status" value="1"/>
</dbReference>
<dbReference type="InterPro" id="IPR036388">
    <property type="entry name" value="WH-like_DNA-bd_sf"/>
</dbReference>
<dbReference type="SMART" id="SM00421">
    <property type="entry name" value="HTH_LUXR"/>
    <property type="match status" value="1"/>
</dbReference>
<keyword evidence="4" id="KW-0472">Membrane</keyword>